<proteinExistence type="predicted"/>
<evidence type="ECO:0000313" key="1">
    <source>
        <dbReference type="EMBL" id="PRD13616.1"/>
    </source>
</evidence>
<evidence type="ECO:0000313" key="2">
    <source>
        <dbReference type="Proteomes" id="UP000239181"/>
    </source>
</evidence>
<dbReference type="RefSeq" id="WP_105594576.1">
    <property type="nucleotide sequence ID" value="NZ_PDET01000017.1"/>
</dbReference>
<sequence>MKAMTFEDCRQFQRYEFLLNSLEEKVKKPNIPLERRKFLAELHACIHNRREEHRTLFVSEYSEDPEDNF</sequence>
<accession>A0A2S9I771</accession>
<organism evidence="1 2">
    <name type="scientific">Pantoea coffeiphila</name>
    <dbReference type="NCBI Taxonomy" id="1465635"/>
    <lineage>
        <taxon>Bacteria</taxon>
        <taxon>Pseudomonadati</taxon>
        <taxon>Pseudomonadota</taxon>
        <taxon>Gammaproteobacteria</taxon>
        <taxon>Enterobacterales</taxon>
        <taxon>Erwiniaceae</taxon>
        <taxon>Pantoea</taxon>
    </lineage>
</organism>
<dbReference type="EMBL" id="PDET01000017">
    <property type="protein sequence ID" value="PRD13616.1"/>
    <property type="molecule type" value="Genomic_DNA"/>
</dbReference>
<keyword evidence="2" id="KW-1185">Reference proteome</keyword>
<reference evidence="1 2" key="1">
    <citation type="submission" date="2017-10" db="EMBL/GenBank/DDBJ databases">
        <title>Draft genome of two endophytic bacteria isolated from 'guarana' Paullinia cupana (Mart.) Ducke.</title>
        <authorList>
            <person name="Siqueira K.A."/>
            <person name="Liotti R.G."/>
            <person name="Mendes T.A."/>
            <person name="Soares M.A."/>
        </authorList>
    </citation>
    <scope>NUCLEOTIDE SEQUENCE [LARGE SCALE GENOMIC DNA]</scope>
    <source>
        <strain evidence="1 2">342</strain>
    </source>
</reference>
<dbReference type="AlphaFoldDB" id="A0A2S9I771"/>
<dbReference type="Proteomes" id="UP000239181">
    <property type="component" value="Unassembled WGS sequence"/>
</dbReference>
<protein>
    <submittedName>
        <fullName evidence="1">Uncharacterized protein</fullName>
    </submittedName>
</protein>
<name>A0A2S9I771_9GAMM</name>
<comment type="caution">
    <text evidence="1">The sequence shown here is derived from an EMBL/GenBank/DDBJ whole genome shotgun (WGS) entry which is preliminary data.</text>
</comment>
<gene>
    <name evidence="1" type="ORF">CQW29_20430</name>
</gene>